<dbReference type="EMBL" id="BAAFGK010000004">
    <property type="protein sequence ID" value="GAB0058246.1"/>
    <property type="molecule type" value="Genomic_DNA"/>
</dbReference>
<dbReference type="InterPro" id="IPR036388">
    <property type="entry name" value="WH-like_DNA-bd_sf"/>
</dbReference>
<dbReference type="Proteomes" id="UP001628193">
    <property type="component" value="Unassembled WGS sequence"/>
</dbReference>
<evidence type="ECO:0000256" key="5">
    <source>
        <dbReference type="ARBA" id="ARBA00023125"/>
    </source>
</evidence>
<accession>A0ABQ0CBI0</accession>
<protein>
    <submittedName>
        <fullName evidence="7">Zinc uptake regulation protein</fullName>
    </submittedName>
</protein>
<dbReference type="SUPFAM" id="SSF46785">
    <property type="entry name" value="Winged helix' DNA-binding domain"/>
    <property type="match status" value="1"/>
</dbReference>
<dbReference type="Gene3D" id="3.30.1490.190">
    <property type="match status" value="1"/>
</dbReference>
<comment type="caution">
    <text evidence="7">The sequence shown here is derived from an EMBL/GenBank/DDBJ whole genome shotgun (WGS) entry which is preliminary data.</text>
</comment>
<keyword evidence="4" id="KW-0805">Transcription regulation</keyword>
<keyword evidence="3" id="KW-0862">Zinc</keyword>
<organism evidence="7 8">
    <name type="scientific">Candidatus Magnetaquiglobus chichijimensis</name>
    <dbReference type="NCBI Taxonomy" id="3141448"/>
    <lineage>
        <taxon>Bacteria</taxon>
        <taxon>Pseudomonadati</taxon>
        <taxon>Pseudomonadota</taxon>
        <taxon>Magnetococcia</taxon>
        <taxon>Magnetococcales</taxon>
        <taxon>Candidatus Magnetaquicoccaceae</taxon>
        <taxon>Candidatus Magnetaquiglobus</taxon>
    </lineage>
</organism>
<keyword evidence="8" id="KW-1185">Reference proteome</keyword>
<evidence type="ECO:0000256" key="6">
    <source>
        <dbReference type="ARBA" id="ARBA00023163"/>
    </source>
</evidence>
<dbReference type="Gene3D" id="1.10.10.10">
    <property type="entry name" value="Winged helix-like DNA-binding domain superfamily/Winged helix DNA-binding domain"/>
    <property type="match status" value="1"/>
</dbReference>
<dbReference type="InterPro" id="IPR043135">
    <property type="entry name" value="Fur_C"/>
</dbReference>
<dbReference type="PANTHER" id="PTHR33202:SF6">
    <property type="entry name" value="ZINC UPTAKE REGULATION PROTEIN"/>
    <property type="match status" value="1"/>
</dbReference>
<keyword evidence="2" id="KW-0678">Repressor</keyword>
<evidence type="ECO:0000313" key="7">
    <source>
        <dbReference type="EMBL" id="GAB0058246.1"/>
    </source>
</evidence>
<keyword evidence="6" id="KW-0804">Transcription</keyword>
<evidence type="ECO:0000256" key="2">
    <source>
        <dbReference type="ARBA" id="ARBA00022491"/>
    </source>
</evidence>
<evidence type="ECO:0000256" key="3">
    <source>
        <dbReference type="ARBA" id="ARBA00022833"/>
    </source>
</evidence>
<dbReference type="InterPro" id="IPR036390">
    <property type="entry name" value="WH_DNA-bd_sf"/>
</dbReference>
<name>A0ABQ0CBI0_9PROT</name>
<evidence type="ECO:0000313" key="8">
    <source>
        <dbReference type="Proteomes" id="UP001628193"/>
    </source>
</evidence>
<dbReference type="InterPro" id="IPR002481">
    <property type="entry name" value="FUR"/>
</dbReference>
<reference evidence="7 8" key="1">
    <citation type="submission" date="2024-05" db="EMBL/GenBank/DDBJ databases">
        <authorList>
            <consortium name="Candidatus Magnetaquicoccaceae bacterium FCR-1 genome sequencing consortium"/>
            <person name="Shimoshige H."/>
            <person name="Shimamura S."/>
            <person name="Taoka A."/>
            <person name="Kobayashi H."/>
            <person name="Maekawa T."/>
        </authorList>
    </citation>
    <scope>NUCLEOTIDE SEQUENCE [LARGE SCALE GENOMIC DNA]</scope>
    <source>
        <strain evidence="7 8">FCR-1</strain>
    </source>
</reference>
<dbReference type="Pfam" id="PF01475">
    <property type="entry name" value="FUR"/>
    <property type="match status" value="1"/>
</dbReference>
<proteinExistence type="inferred from homology"/>
<evidence type="ECO:0000256" key="1">
    <source>
        <dbReference type="ARBA" id="ARBA00007957"/>
    </source>
</evidence>
<reference evidence="7 8" key="2">
    <citation type="submission" date="2024-09" db="EMBL/GenBank/DDBJ databases">
        <title>Draft genome sequence of Candidatus Magnetaquicoccaceae bacterium FCR-1.</title>
        <authorList>
            <person name="Shimoshige H."/>
            <person name="Shimamura S."/>
            <person name="Taoka A."/>
            <person name="Kobayashi H."/>
            <person name="Maekawa T."/>
        </authorList>
    </citation>
    <scope>NUCLEOTIDE SEQUENCE [LARGE SCALE GENOMIC DNA]</scope>
    <source>
        <strain evidence="7 8">FCR-1</strain>
    </source>
</reference>
<keyword evidence="5" id="KW-0238">DNA-binding</keyword>
<gene>
    <name evidence="7" type="primary">zur</name>
    <name evidence="7" type="ORF">SIID45300_02592</name>
</gene>
<sequence>MIGRAESLCQDLGVRFTPQRREVLEILATSHHCLGAYDILERMAHRDRRPPPAAVYRSLEFLLELKLVHRMTSRNAFFACTRATHAAPIQFWICRHCGVVAESESMRISEEVSRLAGQLAFCPETINVEIEGACQTCRSTP</sequence>
<dbReference type="PANTHER" id="PTHR33202">
    <property type="entry name" value="ZINC UPTAKE REGULATION PROTEIN"/>
    <property type="match status" value="1"/>
</dbReference>
<comment type="similarity">
    <text evidence="1">Belongs to the Fur family.</text>
</comment>
<evidence type="ECO:0000256" key="4">
    <source>
        <dbReference type="ARBA" id="ARBA00023015"/>
    </source>
</evidence>